<evidence type="ECO:0000313" key="4">
    <source>
        <dbReference type="Proteomes" id="UP001160550"/>
    </source>
</evidence>
<organism evidence="3 4">
    <name type="scientific">Luteimonas composti</name>
    <dbReference type="NCBI Taxonomy" id="398257"/>
    <lineage>
        <taxon>Bacteria</taxon>
        <taxon>Pseudomonadati</taxon>
        <taxon>Pseudomonadota</taxon>
        <taxon>Gammaproteobacteria</taxon>
        <taxon>Lysobacterales</taxon>
        <taxon>Lysobacteraceae</taxon>
        <taxon>Luteimonas</taxon>
    </lineage>
</organism>
<reference evidence="3" key="2">
    <citation type="submission" date="2023-04" db="EMBL/GenBank/DDBJ databases">
        <authorList>
            <person name="Sun J.-Q."/>
        </authorList>
    </citation>
    <scope>NUCLEOTIDE SEQUENCE</scope>
    <source>
        <strain evidence="3">CC-YY355</strain>
    </source>
</reference>
<evidence type="ECO:0000313" key="3">
    <source>
        <dbReference type="EMBL" id="MDH7452943.1"/>
    </source>
</evidence>
<dbReference type="PANTHER" id="PTHR35841:SF1">
    <property type="entry name" value="PHOSPHONATES-BINDING PERIPLASMIC PROTEIN"/>
    <property type="match status" value="1"/>
</dbReference>
<accession>A0ABT6MR60</accession>
<evidence type="ECO:0000256" key="2">
    <source>
        <dbReference type="SAM" id="SignalP"/>
    </source>
</evidence>
<feature type="compositionally biased region" description="Low complexity" evidence="1">
    <location>
        <begin position="275"/>
        <end position="290"/>
    </location>
</feature>
<reference evidence="3" key="1">
    <citation type="journal article" date="2007" name="Int. J. Syst. Evol. Microbiol.">
        <title>Luteimonas composti sp. nov., a moderately thermophilic bacterium isolated from food waste.</title>
        <authorList>
            <person name="Young C.C."/>
            <person name="Kampfer P."/>
            <person name="Chen W.M."/>
            <person name="Yen W.S."/>
            <person name="Arun A.B."/>
            <person name="Lai W.A."/>
            <person name="Shen F.T."/>
            <person name="Rekha P.D."/>
            <person name="Lin K.Y."/>
            <person name="Chou J.H."/>
        </authorList>
    </citation>
    <scope>NUCLEOTIDE SEQUENCE</scope>
    <source>
        <strain evidence="3">CC-YY355</strain>
    </source>
</reference>
<protein>
    <submittedName>
        <fullName evidence="3">PhnD/SsuA/transferrin family substrate-binding protein</fullName>
    </submittedName>
</protein>
<dbReference type="Pfam" id="PF12974">
    <property type="entry name" value="Phosphonate-bd"/>
    <property type="match status" value="1"/>
</dbReference>
<comment type="caution">
    <text evidence="3">The sequence shown here is derived from an EMBL/GenBank/DDBJ whole genome shotgun (WGS) entry which is preliminary data.</text>
</comment>
<evidence type="ECO:0000256" key="1">
    <source>
        <dbReference type="SAM" id="MobiDB-lite"/>
    </source>
</evidence>
<keyword evidence="2" id="KW-0732">Signal</keyword>
<feature type="chain" id="PRO_5045761480" evidence="2">
    <location>
        <begin position="20"/>
        <end position="290"/>
    </location>
</feature>
<proteinExistence type="predicted"/>
<name>A0ABT6MR60_9GAMM</name>
<dbReference type="Gene3D" id="3.40.190.10">
    <property type="entry name" value="Periplasmic binding protein-like II"/>
    <property type="match status" value="2"/>
</dbReference>
<dbReference type="SUPFAM" id="SSF53850">
    <property type="entry name" value="Periplasmic binding protein-like II"/>
    <property type="match status" value="1"/>
</dbReference>
<keyword evidence="4" id="KW-1185">Reference proteome</keyword>
<dbReference type="PANTHER" id="PTHR35841">
    <property type="entry name" value="PHOSPHONATES-BINDING PERIPLASMIC PROTEIN"/>
    <property type="match status" value="1"/>
</dbReference>
<dbReference type="EMBL" id="JARYGX010000017">
    <property type="protein sequence ID" value="MDH7452943.1"/>
    <property type="molecule type" value="Genomic_DNA"/>
</dbReference>
<feature type="region of interest" description="Disordered" evidence="1">
    <location>
        <begin position="270"/>
        <end position="290"/>
    </location>
</feature>
<dbReference type="RefSeq" id="WP_280942155.1">
    <property type="nucleotide sequence ID" value="NZ_JARYGX010000017.1"/>
</dbReference>
<dbReference type="Proteomes" id="UP001160550">
    <property type="component" value="Unassembled WGS sequence"/>
</dbReference>
<feature type="signal peptide" evidence="2">
    <location>
        <begin position="1"/>
        <end position="19"/>
    </location>
</feature>
<gene>
    <name evidence="3" type="ORF">QF205_07620</name>
</gene>
<sequence>MLRILLPLLLLSIPAAARADDAPLVVGTYAYPARDRATAIAPLADYVSTVAGRPTQLRLWPSPSALVAGFRAGEADVIVPNLHAYLQARDGAVTLPVPDVPAEQAARYRAVIVARAVDALEALDVERAASLRLALVGEDSASGGFVPLARLRGAGLTAEDFAQVVYAGSHEAARLALQEGRVEVAALAADVYDAMPVAGATVLWRSAAIPPGPLLCRRDARVPCADIAEALLEAHRAAPAVLQALRAGWPEFGDAPRFVEAGAIADTIDAGRRGPLSLPRPAASSSPPRS</sequence>